<dbReference type="SUPFAM" id="SSF111283">
    <property type="entry name" value="Putative modulator of DNA gyrase, PmbA/TldD"/>
    <property type="match status" value="1"/>
</dbReference>
<evidence type="ECO:0000259" key="2">
    <source>
        <dbReference type="Pfam" id="PF01523"/>
    </source>
</evidence>
<comment type="similarity">
    <text evidence="1">Belongs to the peptidase U62 family.</text>
</comment>
<protein>
    <submittedName>
        <fullName evidence="5">PmbA protein</fullName>
    </submittedName>
</protein>
<accession>A0A2V2ZNH8</accession>
<evidence type="ECO:0000259" key="3">
    <source>
        <dbReference type="Pfam" id="PF19289"/>
    </source>
</evidence>
<proteinExistence type="inferred from homology"/>
<name>A0A2V2ZNH8_9BACI</name>
<gene>
    <name evidence="5" type="ORF">DFO73_113167</name>
</gene>
<dbReference type="GO" id="GO:0006508">
    <property type="term" value="P:proteolysis"/>
    <property type="evidence" value="ECO:0007669"/>
    <property type="project" value="InterPro"/>
</dbReference>
<organism evidence="5 6">
    <name type="scientific">Cytobacillus oceanisediminis</name>
    <dbReference type="NCBI Taxonomy" id="665099"/>
    <lineage>
        <taxon>Bacteria</taxon>
        <taxon>Bacillati</taxon>
        <taxon>Bacillota</taxon>
        <taxon>Bacilli</taxon>
        <taxon>Bacillales</taxon>
        <taxon>Bacillaceae</taxon>
        <taxon>Cytobacillus</taxon>
    </lineage>
</organism>
<dbReference type="GO" id="GO:0008237">
    <property type="term" value="F:metallopeptidase activity"/>
    <property type="evidence" value="ECO:0007669"/>
    <property type="project" value="InterPro"/>
</dbReference>
<reference evidence="5 6" key="1">
    <citation type="submission" date="2018-05" db="EMBL/GenBank/DDBJ databases">
        <title>Freshwater and sediment microbial communities from various areas in North America, analyzing microbe dynamics in response to fracking.</title>
        <authorList>
            <person name="Lamendella R."/>
        </authorList>
    </citation>
    <scope>NUCLEOTIDE SEQUENCE [LARGE SCALE GENOMIC DNA]</scope>
    <source>
        <strain evidence="5 6">15_TX</strain>
    </source>
</reference>
<evidence type="ECO:0000256" key="1">
    <source>
        <dbReference type="ARBA" id="ARBA00005836"/>
    </source>
</evidence>
<dbReference type="InterPro" id="IPR036059">
    <property type="entry name" value="TldD/PmbA_sf"/>
</dbReference>
<dbReference type="InterPro" id="IPR002510">
    <property type="entry name" value="Metalloprtase-TldD/E_N"/>
</dbReference>
<dbReference type="PANTHER" id="PTHR43421:SF1">
    <property type="entry name" value="METALLOPROTEASE PMBA"/>
    <property type="match status" value="1"/>
</dbReference>
<sequence length="452" mass="50151">MNLQEFKERLFQLGEQHGFTDMELYYEREEKFACELYKGEIDSYDTSEVFGTSFRGLYEGKMGYAFTEKLDEESLSFLIENAKENSQFIEDEVQEEIFAGSEKYEEGNFYSTNLADVSIHEKINLLKEIEKHIYAYNERVTGTDYFMLSSGETERAIMNSKGLNLREKKNHVGIYVSVIVKQGNQVKNGEYSKFTRDFSMLKAEAIAKHAVEEALSQLDAQSAESKNYPVLLKNDAASALLQTYSTIFSAESTQKRQSALKGKTGQSISVPSLNIVDDPFLEEGLLSSTFDSEGVASVKKDIVKGGRLVSLMHNRKTAQKEGVESTGNAYKASYKGPLTVAPTNFHIVPSNKSYDELVSSISEGMIITELSGLHSGANTISGDFSIAANGYYVKDGKVQNAVNQMTIAGNFYELLNNIQAIGSDLEFSMGFMATGYIGSPSLLIKELAVTVE</sequence>
<dbReference type="Proteomes" id="UP000247150">
    <property type="component" value="Unassembled WGS sequence"/>
</dbReference>
<dbReference type="Gene3D" id="3.30.2290.10">
    <property type="entry name" value="PmbA/TldD superfamily"/>
    <property type="match status" value="1"/>
</dbReference>
<dbReference type="InterPro" id="IPR045570">
    <property type="entry name" value="Metalloprtase-TldD/E_cen_dom"/>
</dbReference>
<dbReference type="EMBL" id="QGTW01000013">
    <property type="protein sequence ID" value="PWW25566.1"/>
    <property type="molecule type" value="Genomic_DNA"/>
</dbReference>
<comment type="caution">
    <text evidence="5">The sequence shown here is derived from an EMBL/GenBank/DDBJ whole genome shotgun (WGS) entry which is preliminary data.</text>
</comment>
<feature type="domain" description="Metalloprotease TldD/E C-terminal" evidence="3">
    <location>
        <begin position="226"/>
        <end position="450"/>
    </location>
</feature>
<evidence type="ECO:0000313" key="6">
    <source>
        <dbReference type="Proteomes" id="UP000247150"/>
    </source>
</evidence>
<feature type="domain" description="Metalloprotease TldD/E N-terminal" evidence="2">
    <location>
        <begin position="23"/>
        <end position="85"/>
    </location>
</feature>
<evidence type="ECO:0000259" key="4">
    <source>
        <dbReference type="Pfam" id="PF19290"/>
    </source>
</evidence>
<dbReference type="Pfam" id="PF19289">
    <property type="entry name" value="PmbA_TldD_3rd"/>
    <property type="match status" value="1"/>
</dbReference>
<feature type="domain" description="Metalloprotease TldD/E central" evidence="4">
    <location>
        <begin position="114"/>
        <end position="218"/>
    </location>
</feature>
<dbReference type="Pfam" id="PF01523">
    <property type="entry name" value="PmbA_TldD_1st"/>
    <property type="match status" value="1"/>
</dbReference>
<dbReference type="AlphaFoldDB" id="A0A2V2ZNH8"/>
<dbReference type="InterPro" id="IPR047657">
    <property type="entry name" value="PmbA"/>
</dbReference>
<dbReference type="OrthoDB" id="9803618at2"/>
<dbReference type="Pfam" id="PF19290">
    <property type="entry name" value="PmbA_TldD_2nd"/>
    <property type="match status" value="1"/>
</dbReference>
<dbReference type="RefSeq" id="WP_110066753.1">
    <property type="nucleotide sequence ID" value="NZ_QGTW01000013.1"/>
</dbReference>
<dbReference type="GO" id="GO:0005829">
    <property type="term" value="C:cytosol"/>
    <property type="evidence" value="ECO:0007669"/>
    <property type="project" value="TreeGrafter"/>
</dbReference>
<dbReference type="PANTHER" id="PTHR43421">
    <property type="entry name" value="METALLOPROTEASE PMBA"/>
    <property type="match status" value="1"/>
</dbReference>
<evidence type="ECO:0000313" key="5">
    <source>
        <dbReference type="EMBL" id="PWW25566.1"/>
    </source>
</evidence>
<dbReference type="InterPro" id="IPR035068">
    <property type="entry name" value="TldD/PmbA_N"/>
</dbReference>
<dbReference type="InterPro" id="IPR045569">
    <property type="entry name" value="Metalloprtase-TldD/E_C"/>
</dbReference>